<evidence type="ECO:0000313" key="1">
    <source>
        <dbReference type="EMBL" id="JAH42276.1"/>
    </source>
</evidence>
<dbReference type="AlphaFoldDB" id="A0A0E9SLV3"/>
<accession>A0A0E9SLV3</accession>
<reference evidence="1" key="2">
    <citation type="journal article" date="2015" name="Fish Shellfish Immunol.">
        <title>Early steps in the European eel (Anguilla anguilla)-Vibrio vulnificus interaction in the gills: Role of the RtxA13 toxin.</title>
        <authorList>
            <person name="Callol A."/>
            <person name="Pajuelo D."/>
            <person name="Ebbesson L."/>
            <person name="Teles M."/>
            <person name="MacKenzie S."/>
            <person name="Amaro C."/>
        </authorList>
    </citation>
    <scope>NUCLEOTIDE SEQUENCE</scope>
</reference>
<reference evidence="1" key="1">
    <citation type="submission" date="2014-11" db="EMBL/GenBank/DDBJ databases">
        <authorList>
            <person name="Amaro Gonzalez C."/>
        </authorList>
    </citation>
    <scope>NUCLEOTIDE SEQUENCE</scope>
</reference>
<protein>
    <submittedName>
        <fullName evidence="1">Uncharacterized protein</fullName>
    </submittedName>
</protein>
<proteinExistence type="predicted"/>
<dbReference type="EMBL" id="GBXM01066301">
    <property type="protein sequence ID" value="JAH42276.1"/>
    <property type="molecule type" value="Transcribed_RNA"/>
</dbReference>
<organism evidence="1">
    <name type="scientific">Anguilla anguilla</name>
    <name type="common">European freshwater eel</name>
    <name type="synonym">Muraena anguilla</name>
    <dbReference type="NCBI Taxonomy" id="7936"/>
    <lineage>
        <taxon>Eukaryota</taxon>
        <taxon>Metazoa</taxon>
        <taxon>Chordata</taxon>
        <taxon>Craniata</taxon>
        <taxon>Vertebrata</taxon>
        <taxon>Euteleostomi</taxon>
        <taxon>Actinopterygii</taxon>
        <taxon>Neopterygii</taxon>
        <taxon>Teleostei</taxon>
        <taxon>Anguilliformes</taxon>
        <taxon>Anguillidae</taxon>
        <taxon>Anguilla</taxon>
    </lineage>
</organism>
<name>A0A0E9SLV3_ANGAN</name>
<sequence>MSLIEKVRVDITKPIFFIFVLRGNLLKCTHRPSQN</sequence>